<keyword evidence="4" id="KW-1185">Reference proteome</keyword>
<accession>A0A8J8NFJ3</accession>
<dbReference type="InterPro" id="IPR018490">
    <property type="entry name" value="cNMP-bd_dom_sf"/>
</dbReference>
<organism evidence="3 4">
    <name type="scientific">Halteria grandinella</name>
    <dbReference type="NCBI Taxonomy" id="5974"/>
    <lineage>
        <taxon>Eukaryota</taxon>
        <taxon>Sar</taxon>
        <taxon>Alveolata</taxon>
        <taxon>Ciliophora</taxon>
        <taxon>Intramacronucleata</taxon>
        <taxon>Spirotrichea</taxon>
        <taxon>Stichotrichia</taxon>
        <taxon>Sporadotrichida</taxon>
        <taxon>Halteriidae</taxon>
        <taxon>Halteria</taxon>
    </lineage>
</organism>
<dbReference type="PANTHER" id="PTHR10217">
    <property type="entry name" value="VOLTAGE AND LIGAND GATED POTASSIUM CHANNEL"/>
    <property type="match status" value="1"/>
</dbReference>
<name>A0A8J8NFJ3_HALGN</name>
<comment type="caution">
    <text evidence="3">The sequence shown here is derived from an EMBL/GenBank/DDBJ whole genome shotgun (WGS) entry which is preliminary data.</text>
</comment>
<evidence type="ECO:0000256" key="1">
    <source>
        <dbReference type="SAM" id="Phobius"/>
    </source>
</evidence>
<dbReference type="AlphaFoldDB" id="A0A8J8NFJ3"/>
<feature type="transmembrane region" description="Helical" evidence="1">
    <location>
        <begin position="35"/>
        <end position="57"/>
    </location>
</feature>
<feature type="transmembrane region" description="Helical" evidence="1">
    <location>
        <begin position="177"/>
        <end position="197"/>
    </location>
</feature>
<gene>
    <name evidence="3" type="ORF">FGO68_gene10478</name>
</gene>
<evidence type="ECO:0000313" key="4">
    <source>
        <dbReference type="Proteomes" id="UP000785679"/>
    </source>
</evidence>
<reference evidence="3" key="1">
    <citation type="submission" date="2019-06" db="EMBL/GenBank/DDBJ databases">
        <authorList>
            <person name="Zheng W."/>
        </authorList>
    </citation>
    <scope>NUCLEOTIDE SEQUENCE</scope>
    <source>
        <strain evidence="3">QDHG01</strain>
    </source>
</reference>
<dbReference type="Pfam" id="PF07885">
    <property type="entry name" value="Ion_trans_2"/>
    <property type="match status" value="1"/>
</dbReference>
<sequence>MYWDWVATIFRGVLVFLVPLEISFNPGILTSDSQIAAIILFIILQLDFFVKINTICYQHGKAIVDRWEILKQQINRSVFIDYCLTFILIFLDQIPEGEYNLIQLLLLVQLTYIYDSFLKMDQISYLTRPQRGRLGLIKFMVTLIYVAHIFSCIWFWFSSIDQQTSWIITKGLEHKSWQYQYLEAIYFAVVTMLTIGYGDNVPINSIEKIITIIFILCACLWFSYSINFIGGIINDITQNQVERNQKMRVINKYMNERAIPYALQYQQKLQLYYRIKEYLTYRWKEDDEVDLEMEQALLGQLSDEMKEELDKQAYKIFIKRCDFLQKNFSLEFRNALFKSIKRKIILPQNTFSTDVNGEPHLIFLEQGVLLYQHKDRKQRSKINAQINQGSFVCLKSFIEFNPEKEYFKAAGYVSLLVLAKSDFLETLNDFPEDCEKFCQLKDKITTQDDDSIIKNGSFCPVCSQSVHSLKQCPFVQLIPDRELIIKRHNYNTNQQRKPFKRRVIEKPIMTRAEMLFVQECARIFGLDNPQLVQNQLKSQLTQDEIEINYMICDELLPSVKIFPQTQEYLVTSSYQGAVKNIESENQLDAFIERRKKSQPKVQKPIIKIGSINYDHRLLRQNTRSPSMLSQLNEPSIENSPNDNISINGEIDEFKRKIGEFNQMHAENVIKIFKQLQKYDDQQMNKAQKDLSFLYFALNNQTEDLDQIHDYDHYFPEYNICTVLESINKNKQSWQTHILKRYSQYMFYPFQFILKFLKFKRSKAFISIVNKFETIQRVRHKMILLRASKNSFKRNKVLPEVLVKKKTKFLKNPKKKAPRI</sequence>
<protein>
    <recommendedName>
        <fullName evidence="2">Potassium channel domain-containing protein</fullName>
    </recommendedName>
</protein>
<keyword evidence="1" id="KW-1133">Transmembrane helix</keyword>
<dbReference type="Gene3D" id="1.10.287.70">
    <property type="match status" value="1"/>
</dbReference>
<proteinExistence type="predicted"/>
<dbReference type="Gene3D" id="1.10.287.630">
    <property type="entry name" value="Helix hairpin bin"/>
    <property type="match status" value="1"/>
</dbReference>
<dbReference type="Proteomes" id="UP000785679">
    <property type="component" value="Unassembled WGS sequence"/>
</dbReference>
<dbReference type="GO" id="GO:0005886">
    <property type="term" value="C:plasma membrane"/>
    <property type="evidence" value="ECO:0007669"/>
    <property type="project" value="TreeGrafter"/>
</dbReference>
<dbReference type="GO" id="GO:0005249">
    <property type="term" value="F:voltage-gated potassium channel activity"/>
    <property type="evidence" value="ECO:0007669"/>
    <property type="project" value="TreeGrafter"/>
</dbReference>
<dbReference type="Gene3D" id="2.60.120.10">
    <property type="entry name" value="Jelly Rolls"/>
    <property type="match status" value="1"/>
</dbReference>
<evidence type="ECO:0000313" key="3">
    <source>
        <dbReference type="EMBL" id="TNV74067.1"/>
    </source>
</evidence>
<dbReference type="EMBL" id="RRYP01017542">
    <property type="protein sequence ID" value="TNV74067.1"/>
    <property type="molecule type" value="Genomic_DNA"/>
</dbReference>
<feature type="transmembrane region" description="Helical" evidence="1">
    <location>
        <begin position="139"/>
        <end position="157"/>
    </location>
</feature>
<dbReference type="SUPFAM" id="SSF81324">
    <property type="entry name" value="Voltage-gated potassium channels"/>
    <property type="match status" value="1"/>
</dbReference>
<dbReference type="OrthoDB" id="421226at2759"/>
<feature type="domain" description="Potassium channel" evidence="2">
    <location>
        <begin position="164"/>
        <end position="232"/>
    </location>
</feature>
<feature type="transmembrane region" description="Helical" evidence="1">
    <location>
        <begin position="12"/>
        <end position="29"/>
    </location>
</feature>
<feature type="transmembrane region" description="Helical" evidence="1">
    <location>
        <begin position="101"/>
        <end position="118"/>
    </location>
</feature>
<keyword evidence="1" id="KW-0812">Transmembrane</keyword>
<dbReference type="SUPFAM" id="SSF51206">
    <property type="entry name" value="cAMP-binding domain-like"/>
    <property type="match status" value="1"/>
</dbReference>
<dbReference type="PANTHER" id="PTHR10217:SF435">
    <property type="entry name" value="POTASSIUM VOLTAGE-GATED CHANNEL PROTEIN EAG"/>
    <property type="match status" value="1"/>
</dbReference>
<feature type="transmembrane region" description="Helical" evidence="1">
    <location>
        <begin position="78"/>
        <end position="95"/>
    </location>
</feature>
<evidence type="ECO:0000259" key="2">
    <source>
        <dbReference type="Pfam" id="PF07885"/>
    </source>
</evidence>
<dbReference type="InterPro" id="IPR013099">
    <property type="entry name" value="K_chnl_dom"/>
</dbReference>
<feature type="transmembrane region" description="Helical" evidence="1">
    <location>
        <begin position="209"/>
        <end position="233"/>
    </location>
</feature>
<dbReference type="GO" id="GO:0042391">
    <property type="term" value="P:regulation of membrane potential"/>
    <property type="evidence" value="ECO:0007669"/>
    <property type="project" value="TreeGrafter"/>
</dbReference>
<dbReference type="InterPro" id="IPR050818">
    <property type="entry name" value="KCNH_animal-type"/>
</dbReference>
<dbReference type="InterPro" id="IPR014710">
    <property type="entry name" value="RmlC-like_jellyroll"/>
</dbReference>
<keyword evidence="1" id="KW-0472">Membrane</keyword>